<sequence length="145" mass="16292">MKDNNLVLIGDCFARLEELRISAGKKTTDDGVDALPSKLKELKMDCVKLRRISLSSSSNGTDQHRVTGDRIGFVTRHSPNLTSLSLKLWSPEHSAISCSTKTVLTDVKNLHSLTMSRESRSHFGRTYLFRRKSTSSVKEAQARWL</sequence>
<protein>
    <submittedName>
        <fullName evidence="1">Uncharacterized protein</fullName>
    </submittedName>
</protein>
<dbReference type="Proteomes" id="UP001062846">
    <property type="component" value="Chromosome 1"/>
</dbReference>
<reference evidence="1" key="1">
    <citation type="submission" date="2022-02" db="EMBL/GenBank/DDBJ databases">
        <title>Plant Genome Project.</title>
        <authorList>
            <person name="Zhang R.-G."/>
        </authorList>
    </citation>
    <scope>NUCLEOTIDE SEQUENCE</scope>
    <source>
        <strain evidence="1">AT1</strain>
    </source>
</reference>
<evidence type="ECO:0000313" key="1">
    <source>
        <dbReference type="EMBL" id="KAI8570215.1"/>
    </source>
</evidence>
<evidence type="ECO:0000313" key="2">
    <source>
        <dbReference type="Proteomes" id="UP001062846"/>
    </source>
</evidence>
<dbReference type="EMBL" id="CM046388">
    <property type="protein sequence ID" value="KAI8570215.1"/>
    <property type="molecule type" value="Genomic_DNA"/>
</dbReference>
<name>A0ACC0PX11_RHOML</name>
<comment type="caution">
    <text evidence="1">The sequence shown here is derived from an EMBL/GenBank/DDBJ whole genome shotgun (WGS) entry which is preliminary data.</text>
</comment>
<keyword evidence="2" id="KW-1185">Reference proteome</keyword>
<proteinExistence type="predicted"/>
<gene>
    <name evidence="1" type="ORF">RHMOL_Rhmol01G0016600</name>
</gene>
<accession>A0ACC0PX11</accession>
<organism evidence="1 2">
    <name type="scientific">Rhododendron molle</name>
    <name type="common">Chinese azalea</name>
    <name type="synonym">Azalea mollis</name>
    <dbReference type="NCBI Taxonomy" id="49168"/>
    <lineage>
        <taxon>Eukaryota</taxon>
        <taxon>Viridiplantae</taxon>
        <taxon>Streptophyta</taxon>
        <taxon>Embryophyta</taxon>
        <taxon>Tracheophyta</taxon>
        <taxon>Spermatophyta</taxon>
        <taxon>Magnoliopsida</taxon>
        <taxon>eudicotyledons</taxon>
        <taxon>Gunneridae</taxon>
        <taxon>Pentapetalae</taxon>
        <taxon>asterids</taxon>
        <taxon>Ericales</taxon>
        <taxon>Ericaceae</taxon>
        <taxon>Ericoideae</taxon>
        <taxon>Rhodoreae</taxon>
        <taxon>Rhododendron</taxon>
    </lineage>
</organism>